<organism evidence="6 7">
    <name type="scientific">Streptomyces rhizosphaericus</name>
    <dbReference type="NCBI Taxonomy" id="114699"/>
    <lineage>
        <taxon>Bacteria</taxon>
        <taxon>Bacillati</taxon>
        <taxon>Actinomycetota</taxon>
        <taxon>Actinomycetes</taxon>
        <taxon>Kitasatosporales</taxon>
        <taxon>Streptomycetaceae</taxon>
        <taxon>Streptomyces</taxon>
        <taxon>Streptomyces violaceusniger group</taxon>
    </lineage>
</organism>
<evidence type="ECO:0000256" key="1">
    <source>
        <dbReference type="ARBA" id="ARBA00022603"/>
    </source>
</evidence>
<comment type="similarity">
    <text evidence="3">Belongs to the N(4)/N(6)-methyltransferase family.</text>
</comment>
<feature type="compositionally biased region" description="Polar residues" evidence="4">
    <location>
        <begin position="7"/>
        <end position="16"/>
    </location>
</feature>
<evidence type="ECO:0000313" key="6">
    <source>
        <dbReference type="EMBL" id="NEW71087.1"/>
    </source>
</evidence>
<comment type="caution">
    <text evidence="6">The sequence shown here is derived from an EMBL/GenBank/DDBJ whole genome shotgun (WGS) entry which is preliminary data.</text>
</comment>
<dbReference type="RefSeq" id="WP_164426466.1">
    <property type="nucleotide sequence ID" value="NZ_JAAIKT010000010.1"/>
</dbReference>
<dbReference type="GO" id="GO:0003677">
    <property type="term" value="F:DNA binding"/>
    <property type="evidence" value="ECO:0007669"/>
    <property type="project" value="InterPro"/>
</dbReference>
<keyword evidence="2" id="KW-0808">Transferase</keyword>
<keyword evidence="1" id="KW-0489">Methyltransferase</keyword>
<proteinExistence type="inferred from homology"/>
<feature type="region of interest" description="Disordered" evidence="4">
    <location>
        <begin position="1"/>
        <end position="23"/>
    </location>
</feature>
<dbReference type="EMBL" id="JAAIKT010000010">
    <property type="protein sequence ID" value="NEW71087.1"/>
    <property type="molecule type" value="Genomic_DNA"/>
</dbReference>
<feature type="compositionally biased region" description="Basic and acidic residues" evidence="4">
    <location>
        <begin position="303"/>
        <end position="313"/>
    </location>
</feature>
<dbReference type="Pfam" id="PF01555">
    <property type="entry name" value="N6_N4_Mtase"/>
    <property type="match status" value="1"/>
</dbReference>
<dbReference type="GO" id="GO:0030488">
    <property type="term" value="P:tRNA methylation"/>
    <property type="evidence" value="ECO:0007669"/>
    <property type="project" value="TreeGrafter"/>
</dbReference>
<dbReference type="GO" id="GO:0016423">
    <property type="term" value="F:tRNA (guanine) methyltransferase activity"/>
    <property type="evidence" value="ECO:0007669"/>
    <property type="project" value="TreeGrafter"/>
</dbReference>
<dbReference type="PRINTS" id="PR00508">
    <property type="entry name" value="S21N4MTFRASE"/>
</dbReference>
<feature type="domain" description="DNA methylase N-4/N-6" evidence="5">
    <location>
        <begin position="5"/>
        <end position="87"/>
    </location>
</feature>
<dbReference type="InterPro" id="IPR001091">
    <property type="entry name" value="RM_Methyltransferase"/>
</dbReference>
<name>A0A6G4AF23_9ACTN</name>
<feature type="region of interest" description="Disordered" evidence="4">
    <location>
        <begin position="283"/>
        <end position="313"/>
    </location>
</feature>
<gene>
    <name evidence="6" type="ORF">G4H13_11915</name>
</gene>
<dbReference type="Gene3D" id="3.40.50.150">
    <property type="entry name" value="Vaccinia Virus protein VP39"/>
    <property type="match status" value="2"/>
</dbReference>
<dbReference type="Proteomes" id="UP000476310">
    <property type="component" value="Unassembled WGS sequence"/>
</dbReference>
<dbReference type="GO" id="GO:0008170">
    <property type="term" value="F:N-methyltransferase activity"/>
    <property type="evidence" value="ECO:0007669"/>
    <property type="project" value="InterPro"/>
</dbReference>
<accession>A0A6G4AF23</accession>
<dbReference type="PANTHER" id="PTHR14911">
    <property type="entry name" value="THUMP DOMAIN-CONTAINING"/>
    <property type="match status" value="1"/>
</dbReference>
<dbReference type="EC" id="2.1.1.-" evidence="3"/>
<dbReference type="SUPFAM" id="SSF53335">
    <property type="entry name" value="S-adenosyl-L-methionine-dependent methyltransferases"/>
    <property type="match status" value="1"/>
</dbReference>
<protein>
    <recommendedName>
        <fullName evidence="3">Methyltransferase</fullName>
        <ecNumber evidence="3">2.1.1.-</ecNumber>
    </recommendedName>
</protein>
<evidence type="ECO:0000313" key="7">
    <source>
        <dbReference type="Proteomes" id="UP000476310"/>
    </source>
</evidence>
<keyword evidence="7" id="KW-1185">Reference proteome</keyword>
<dbReference type="AlphaFoldDB" id="A0A6G4AF23"/>
<sequence>MSDRESVWNTAPTSAPAQRADRYVSGSNAHPAKMLPAIAAHAIRTYTKPGELVLDPMCGIGTTLVEAIRLHRHALGVEYESRWARIARANVAHSIRHIEQCSGRVVCGDARQLTQLIDADLHGKVALVVTSPPYGRSAHGRVHCTSETGERGVVKTDYRYGRDPHNLAHVSTDQLLDGFSKILTQCRTVLRPGGTVVVTTRPWRTRGELIDLPSAVLATGQAAGLVPAERCVALLAGIRDGRLVARPSFFQLKNVRDARRQGIPLHLVQHEDVLIFTRPEKPSAASRPLCTNRQPSVRPGRCNYRETGHGTRQ</sequence>
<dbReference type="InterPro" id="IPR002941">
    <property type="entry name" value="DNA_methylase_N4/N6"/>
</dbReference>
<dbReference type="InterPro" id="IPR029063">
    <property type="entry name" value="SAM-dependent_MTases_sf"/>
</dbReference>
<evidence type="ECO:0000259" key="5">
    <source>
        <dbReference type="Pfam" id="PF01555"/>
    </source>
</evidence>
<evidence type="ECO:0000256" key="4">
    <source>
        <dbReference type="SAM" id="MobiDB-lite"/>
    </source>
</evidence>
<evidence type="ECO:0000256" key="2">
    <source>
        <dbReference type="ARBA" id="ARBA00022679"/>
    </source>
</evidence>
<evidence type="ECO:0000256" key="3">
    <source>
        <dbReference type="RuleBase" id="RU362026"/>
    </source>
</evidence>
<dbReference type="PANTHER" id="PTHR14911:SF13">
    <property type="entry name" value="TRNA (GUANINE(6)-N2)-METHYLTRANSFERASE THUMP3"/>
    <property type="match status" value="1"/>
</dbReference>
<reference evidence="6" key="1">
    <citation type="submission" date="2020-02" db="EMBL/GenBank/DDBJ databases">
        <title>A new Streptomyces sp. for controlling soil-borne diseases.</title>
        <authorList>
            <person name="Li X."/>
            <person name="Tian Y."/>
            <person name="Gao K."/>
        </authorList>
    </citation>
    <scope>NUCLEOTIDE SEQUENCE [LARGE SCALE GENOMIC DNA]</scope>
    <source>
        <strain evidence="6">0250</strain>
    </source>
</reference>